<keyword evidence="1" id="KW-0813">Transport</keyword>
<organism evidence="5 6">
    <name type="scientific">Paenibacillus sediminis</name>
    <dbReference type="NCBI Taxonomy" id="664909"/>
    <lineage>
        <taxon>Bacteria</taxon>
        <taxon>Bacillati</taxon>
        <taxon>Bacillota</taxon>
        <taxon>Bacilli</taxon>
        <taxon>Bacillales</taxon>
        <taxon>Paenibacillaceae</taxon>
        <taxon>Paenibacillus</taxon>
    </lineage>
</organism>
<dbReference type="InterPro" id="IPR027417">
    <property type="entry name" value="P-loop_NTPase"/>
</dbReference>
<gene>
    <name evidence="5" type="ORF">J2Z20_002106</name>
</gene>
<evidence type="ECO:0000259" key="4">
    <source>
        <dbReference type="PROSITE" id="PS50893"/>
    </source>
</evidence>
<sequence>MGNVIELERVTKQYGPNKAVDHLSLSIKSGQVVALLGPNGAGKTTAISLILGLKRPTAGTVRLLGGNPQDEHIRGRIGAILQEVDVIDRLKVKEVIDLFRSYYAHPMPTERLLRLAGLEKEAELFTEHLSGGQKRRLQFALALSGDPEVIFLDEPTVGMDVTSRRVFWEMLRALAQGGRTIVLTTHYLEEADAIADRILVINHGKIVADGTPDQLKGSLGGRYISFIAGPAIQQDDLAALPGIDRTEWNGRHVKLYTANTDSLLFSLVERGFDMKDIEIKGGGLNEVFEQVIETEGAGIK</sequence>
<feature type="domain" description="ABC transporter" evidence="4">
    <location>
        <begin position="5"/>
        <end position="228"/>
    </location>
</feature>
<proteinExistence type="predicted"/>
<comment type="caution">
    <text evidence="5">The sequence shown here is derived from an EMBL/GenBank/DDBJ whole genome shotgun (WGS) entry which is preliminary data.</text>
</comment>
<dbReference type="GO" id="GO:0005524">
    <property type="term" value="F:ATP binding"/>
    <property type="evidence" value="ECO:0007669"/>
    <property type="project" value="UniProtKB-KW"/>
</dbReference>
<reference evidence="5 6" key="1">
    <citation type="submission" date="2021-03" db="EMBL/GenBank/DDBJ databases">
        <title>Genomic Encyclopedia of Type Strains, Phase IV (KMG-IV): sequencing the most valuable type-strain genomes for metagenomic binning, comparative biology and taxonomic classification.</title>
        <authorList>
            <person name="Goeker M."/>
        </authorList>
    </citation>
    <scope>NUCLEOTIDE SEQUENCE [LARGE SCALE GENOMIC DNA]</scope>
    <source>
        <strain evidence="5 6">DSM 23491</strain>
    </source>
</reference>
<evidence type="ECO:0000256" key="3">
    <source>
        <dbReference type="ARBA" id="ARBA00022840"/>
    </source>
</evidence>
<evidence type="ECO:0000313" key="5">
    <source>
        <dbReference type="EMBL" id="MBP1937213.1"/>
    </source>
</evidence>
<dbReference type="InterPro" id="IPR017871">
    <property type="entry name" value="ABC_transporter-like_CS"/>
</dbReference>
<dbReference type="Proteomes" id="UP001519273">
    <property type="component" value="Unassembled WGS sequence"/>
</dbReference>
<dbReference type="PANTHER" id="PTHR42711:SF17">
    <property type="entry name" value="ABC TRANSPORTER ATP-BINDING PROTEIN"/>
    <property type="match status" value="1"/>
</dbReference>
<protein>
    <submittedName>
        <fullName evidence="5">ABC-2 type transport system ATP-binding protein</fullName>
    </submittedName>
</protein>
<dbReference type="InterPro" id="IPR003593">
    <property type="entry name" value="AAA+_ATPase"/>
</dbReference>
<keyword evidence="3 5" id="KW-0067">ATP-binding</keyword>
<dbReference type="InterPro" id="IPR050763">
    <property type="entry name" value="ABC_transporter_ATP-binding"/>
</dbReference>
<dbReference type="PROSITE" id="PS00211">
    <property type="entry name" value="ABC_TRANSPORTER_1"/>
    <property type="match status" value="1"/>
</dbReference>
<dbReference type="SUPFAM" id="SSF52540">
    <property type="entry name" value="P-loop containing nucleoside triphosphate hydrolases"/>
    <property type="match status" value="1"/>
</dbReference>
<name>A0ABS4H3V3_9BACL</name>
<dbReference type="Pfam" id="PF00005">
    <property type="entry name" value="ABC_tran"/>
    <property type="match status" value="1"/>
</dbReference>
<dbReference type="EMBL" id="JAGGKP010000004">
    <property type="protein sequence ID" value="MBP1937213.1"/>
    <property type="molecule type" value="Genomic_DNA"/>
</dbReference>
<dbReference type="SMART" id="SM00382">
    <property type="entry name" value="AAA"/>
    <property type="match status" value="1"/>
</dbReference>
<evidence type="ECO:0000313" key="6">
    <source>
        <dbReference type="Proteomes" id="UP001519273"/>
    </source>
</evidence>
<dbReference type="PANTHER" id="PTHR42711">
    <property type="entry name" value="ABC TRANSPORTER ATP-BINDING PROTEIN"/>
    <property type="match status" value="1"/>
</dbReference>
<dbReference type="CDD" id="cd03230">
    <property type="entry name" value="ABC_DR_subfamily_A"/>
    <property type="match status" value="1"/>
</dbReference>
<accession>A0ABS4H3V3</accession>
<dbReference type="Gene3D" id="3.40.50.300">
    <property type="entry name" value="P-loop containing nucleotide triphosphate hydrolases"/>
    <property type="match status" value="1"/>
</dbReference>
<evidence type="ECO:0000256" key="2">
    <source>
        <dbReference type="ARBA" id="ARBA00022741"/>
    </source>
</evidence>
<evidence type="ECO:0000256" key="1">
    <source>
        <dbReference type="ARBA" id="ARBA00022448"/>
    </source>
</evidence>
<keyword evidence="2" id="KW-0547">Nucleotide-binding</keyword>
<keyword evidence="6" id="KW-1185">Reference proteome</keyword>
<dbReference type="InterPro" id="IPR003439">
    <property type="entry name" value="ABC_transporter-like_ATP-bd"/>
</dbReference>
<dbReference type="PROSITE" id="PS50893">
    <property type="entry name" value="ABC_TRANSPORTER_2"/>
    <property type="match status" value="1"/>
</dbReference>
<dbReference type="RefSeq" id="WP_209849196.1">
    <property type="nucleotide sequence ID" value="NZ_CBCRVE010000008.1"/>
</dbReference>